<gene>
    <name evidence="1" type="ORF">PSTG_19085</name>
</gene>
<accession>A0A0L0UKS2</accession>
<keyword evidence="2" id="KW-1185">Reference proteome</keyword>
<evidence type="ECO:0000313" key="1">
    <source>
        <dbReference type="EMBL" id="KNE87530.1"/>
    </source>
</evidence>
<proteinExistence type="predicted"/>
<evidence type="ECO:0000313" key="2">
    <source>
        <dbReference type="Proteomes" id="UP000054564"/>
    </source>
</evidence>
<sequence length="86" mass="9785">MLNAATGAMRSLHDSVLALEKWRLREKDVAYPVFAAKVPEGKGFVDNSIGRTIVLRFDDIHAMLNLHLLHYTFVRLFSLEYGDADH</sequence>
<dbReference type="Proteomes" id="UP000054564">
    <property type="component" value="Unassembled WGS sequence"/>
</dbReference>
<dbReference type="EMBL" id="AJIL01005019">
    <property type="protein sequence ID" value="KNE87530.1"/>
    <property type="molecule type" value="Genomic_DNA"/>
</dbReference>
<comment type="caution">
    <text evidence="1">The sequence shown here is derived from an EMBL/GenBank/DDBJ whole genome shotgun (WGS) entry which is preliminary data.</text>
</comment>
<organism evidence="1 2">
    <name type="scientific">Puccinia striiformis f. sp. tritici PST-78</name>
    <dbReference type="NCBI Taxonomy" id="1165861"/>
    <lineage>
        <taxon>Eukaryota</taxon>
        <taxon>Fungi</taxon>
        <taxon>Dikarya</taxon>
        <taxon>Basidiomycota</taxon>
        <taxon>Pucciniomycotina</taxon>
        <taxon>Pucciniomycetes</taxon>
        <taxon>Pucciniales</taxon>
        <taxon>Pucciniaceae</taxon>
        <taxon>Puccinia</taxon>
    </lineage>
</organism>
<protein>
    <submittedName>
        <fullName evidence="1">Uncharacterized protein</fullName>
    </submittedName>
</protein>
<name>A0A0L0UKS2_9BASI</name>
<dbReference type="AlphaFoldDB" id="A0A0L0UKS2"/>
<reference evidence="2" key="1">
    <citation type="submission" date="2014-03" db="EMBL/GenBank/DDBJ databases">
        <title>The Genome Sequence of Puccinia striiformis f. sp. tritici PST-78.</title>
        <authorList>
            <consortium name="The Broad Institute Genome Sequencing Platform"/>
            <person name="Cuomo C."/>
            <person name="Hulbert S."/>
            <person name="Chen X."/>
            <person name="Walker B."/>
            <person name="Young S.K."/>
            <person name="Zeng Q."/>
            <person name="Gargeya S."/>
            <person name="Fitzgerald M."/>
            <person name="Haas B."/>
            <person name="Abouelleil A."/>
            <person name="Alvarado L."/>
            <person name="Arachchi H.M."/>
            <person name="Berlin A.M."/>
            <person name="Chapman S.B."/>
            <person name="Goldberg J."/>
            <person name="Griggs A."/>
            <person name="Gujja S."/>
            <person name="Hansen M."/>
            <person name="Howarth C."/>
            <person name="Imamovic A."/>
            <person name="Larimer J."/>
            <person name="McCowan C."/>
            <person name="Montmayeur A."/>
            <person name="Murphy C."/>
            <person name="Neiman D."/>
            <person name="Pearson M."/>
            <person name="Priest M."/>
            <person name="Roberts A."/>
            <person name="Saif S."/>
            <person name="Shea T."/>
            <person name="Sisk P."/>
            <person name="Sykes S."/>
            <person name="Wortman J."/>
            <person name="Nusbaum C."/>
            <person name="Birren B."/>
        </authorList>
    </citation>
    <scope>NUCLEOTIDE SEQUENCE [LARGE SCALE GENOMIC DNA]</scope>
    <source>
        <strain evidence="2">race PST-78</strain>
    </source>
</reference>